<dbReference type="EMBL" id="DWZD01000047">
    <property type="protein sequence ID" value="HJA79655.1"/>
    <property type="molecule type" value="Genomic_DNA"/>
</dbReference>
<feature type="domain" description="Rhodanese" evidence="3">
    <location>
        <begin position="14"/>
        <end position="175"/>
    </location>
</feature>
<feature type="compositionally biased region" description="Low complexity" evidence="2">
    <location>
        <begin position="103"/>
        <end position="120"/>
    </location>
</feature>
<dbReference type="NCBIfam" id="TIGR03167">
    <property type="entry name" value="tRNA_sel_U_synt"/>
    <property type="match status" value="1"/>
</dbReference>
<comment type="caution">
    <text evidence="4">The sequence shown here is derived from an EMBL/GenBank/DDBJ whole genome shotgun (WGS) entry which is preliminary data.</text>
</comment>
<keyword evidence="1" id="KW-0711">Selenium</keyword>
<dbReference type="Gene3D" id="3.40.250.10">
    <property type="entry name" value="Rhodanese-like domain"/>
    <property type="match status" value="1"/>
</dbReference>
<dbReference type="InterPro" id="IPR017582">
    <property type="entry name" value="SelU"/>
</dbReference>
<protein>
    <submittedName>
        <fullName evidence="4">tRNA 2-selenouridine(34) synthase MnmH</fullName>
        <ecNumber evidence="4">2.5.1.-</ecNumber>
    </submittedName>
</protein>
<dbReference type="SUPFAM" id="SSF52540">
    <property type="entry name" value="P-loop containing nucleoside triphosphate hydrolases"/>
    <property type="match status" value="1"/>
</dbReference>
<evidence type="ECO:0000313" key="5">
    <source>
        <dbReference type="Proteomes" id="UP000823821"/>
    </source>
</evidence>
<dbReference type="AlphaFoldDB" id="A0A9D2HMI8"/>
<dbReference type="PROSITE" id="PS50206">
    <property type="entry name" value="RHODANESE_3"/>
    <property type="match status" value="1"/>
</dbReference>
<evidence type="ECO:0000256" key="1">
    <source>
        <dbReference type="ARBA" id="ARBA00023266"/>
    </source>
</evidence>
<dbReference type="SMART" id="SM00450">
    <property type="entry name" value="RHOD"/>
    <property type="match status" value="1"/>
</dbReference>
<dbReference type="EC" id="2.5.1.-" evidence="4"/>
<dbReference type="InterPro" id="IPR027417">
    <property type="entry name" value="P-loop_NTPase"/>
</dbReference>
<dbReference type="Proteomes" id="UP000823821">
    <property type="component" value="Unassembled WGS sequence"/>
</dbReference>
<sequence>MPVCHSIETFLRLRDAGLPLLDVRSPSEYRTAHMAGAHNLPLFSDEERAQVGTVYARQGQEAAALLALRLVGGRLADMAETARVLCPPMPLPADALLTLTTDRPDAAASSPSPASGIGSALPDGGPPRRHVLLHCWRGGLRSRSMAWLLEACGFAVHLLRGGYRAFRAHVRQELARPRPVLVLGGFTGCGKTDMLHALADMGQQVVDLEGLARHRGSAFGAVTLSGEQPGNETFENQLFEQWRNLDPQRPVWLEDESRRIGHVTLCEEFFRHIDNAPLVVVDLPLPLRLRRLVRIYGSADGAAPPPEVVDALCTALEKLRRRLGSADCSRCCELVRAGRLDEAAARVLHYYDKCYRHQQERRGGPVLASLTCAEDDPPATARRLTTLAAAYSCPGGSRLLPS</sequence>
<name>A0A9D2HMI8_9BACT</name>
<evidence type="ECO:0000313" key="4">
    <source>
        <dbReference type="EMBL" id="HJA79655.1"/>
    </source>
</evidence>
<proteinExistence type="predicted"/>
<evidence type="ECO:0000256" key="2">
    <source>
        <dbReference type="SAM" id="MobiDB-lite"/>
    </source>
</evidence>
<dbReference type="PANTHER" id="PTHR30401:SF0">
    <property type="entry name" value="TRNA 2-SELENOURIDINE SYNTHASE"/>
    <property type="match status" value="1"/>
</dbReference>
<dbReference type="InterPro" id="IPR036873">
    <property type="entry name" value="Rhodanese-like_dom_sf"/>
</dbReference>
<dbReference type="GO" id="GO:0043828">
    <property type="term" value="F:tRNA 2-selenouridine synthase activity"/>
    <property type="evidence" value="ECO:0007669"/>
    <property type="project" value="InterPro"/>
</dbReference>
<dbReference type="InterPro" id="IPR001763">
    <property type="entry name" value="Rhodanese-like_dom"/>
</dbReference>
<keyword evidence="4" id="KW-0808">Transferase</keyword>
<accession>A0A9D2HMI8</accession>
<dbReference type="Pfam" id="PF26341">
    <property type="entry name" value="AAA_SelU"/>
    <property type="match status" value="1"/>
</dbReference>
<reference evidence="4" key="1">
    <citation type="journal article" date="2021" name="PeerJ">
        <title>Extensive microbial diversity within the chicken gut microbiome revealed by metagenomics and culture.</title>
        <authorList>
            <person name="Gilroy R."/>
            <person name="Ravi A."/>
            <person name="Getino M."/>
            <person name="Pursley I."/>
            <person name="Horton D.L."/>
            <person name="Alikhan N.F."/>
            <person name="Baker D."/>
            <person name="Gharbi K."/>
            <person name="Hall N."/>
            <person name="Watson M."/>
            <person name="Adriaenssens E.M."/>
            <person name="Foster-Nyarko E."/>
            <person name="Jarju S."/>
            <person name="Secka A."/>
            <person name="Antonio M."/>
            <person name="Oren A."/>
            <person name="Chaudhuri R.R."/>
            <person name="La Ragione R."/>
            <person name="Hildebrand F."/>
            <person name="Pallen M.J."/>
        </authorList>
    </citation>
    <scope>NUCLEOTIDE SEQUENCE</scope>
    <source>
        <strain evidence="4">5032</strain>
    </source>
</reference>
<evidence type="ECO:0000259" key="3">
    <source>
        <dbReference type="PROSITE" id="PS50206"/>
    </source>
</evidence>
<dbReference type="SUPFAM" id="SSF52821">
    <property type="entry name" value="Rhodanese/Cell cycle control phosphatase"/>
    <property type="match status" value="1"/>
</dbReference>
<dbReference type="InterPro" id="IPR058840">
    <property type="entry name" value="AAA_SelU"/>
</dbReference>
<dbReference type="GO" id="GO:0002098">
    <property type="term" value="P:tRNA wobble uridine modification"/>
    <property type="evidence" value="ECO:0007669"/>
    <property type="project" value="InterPro"/>
</dbReference>
<gene>
    <name evidence="4" type="primary">mnmH</name>
    <name evidence="4" type="ORF">H9784_08860</name>
</gene>
<feature type="region of interest" description="Disordered" evidence="2">
    <location>
        <begin position="103"/>
        <end position="123"/>
    </location>
</feature>
<organism evidence="4 5">
    <name type="scientific">Candidatus Desulfovibrio intestinavium</name>
    <dbReference type="NCBI Taxonomy" id="2838534"/>
    <lineage>
        <taxon>Bacteria</taxon>
        <taxon>Pseudomonadati</taxon>
        <taxon>Thermodesulfobacteriota</taxon>
        <taxon>Desulfovibrionia</taxon>
        <taxon>Desulfovibrionales</taxon>
        <taxon>Desulfovibrionaceae</taxon>
        <taxon>Desulfovibrio</taxon>
    </lineage>
</organism>
<reference evidence="4" key="2">
    <citation type="submission" date="2021-04" db="EMBL/GenBank/DDBJ databases">
        <authorList>
            <person name="Gilroy R."/>
        </authorList>
    </citation>
    <scope>NUCLEOTIDE SEQUENCE</scope>
    <source>
        <strain evidence="4">5032</strain>
    </source>
</reference>
<dbReference type="NCBIfam" id="NF008750">
    <property type="entry name" value="PRK11784.1-2"/>
    <property type="match status" value="1"/>
</dbReference>
<dbReference type="PANTHER" id="PTHR30401">
    <property type="entry name" value="TRNA 2-SELENOURIDINE SYNTHASE"/>
    <property type="match status" value="1"/>
</dbReference>